<evidence type="ECO:0000256" key="3">
    <source>
        <dbReference type="SAM" id="SignalP"/>
    </source>
</evidence>
<feature type="chain" id="PRO_5045684922" evidence="3">
    <location>
        <begin position="31"/>
        <end position="515"/>
    </location>
</feature>
<dbReference type="InterPro" id="IPR050738">
    <property type="entry name" value="Sulfatase"/>
</dbReference>
<evidence type="ECO:0000259" key="4">
    <source>
        <dbReference type="Pfam" id="PF00884"/>
    </source>
</evidence>
<dbReference type="Pfam" id="PF00884">
    <property type="entry name" value="Sulfatase"/>
    <property type="match status" value="1"/>
</dbReference>
<gene>
    <name evidence="5" type="ORF">QEH59_06680</name>
</gene>
<proteinExistence type="inferred from homology"/>
<name>A0ABU1AH54_9BACT</name>
<feature type="domain" description="Sulfatase N-terminal" evidence="4">
    <location>
        <begin position="37"/>
        <end position="398"/>
    </location>
</feature>
<reference evidence="5 6" key="1">
    <citation type="submission" date="2023-04" db="EMBL/GenBank/DDBJ databases">
        <title>A novel bacteria isolated from coastal sediment.</title>
        <authorList>
            <person name="Liu X.-J."/>
            <person name="Du Z.-J."/>
        </authorList>
    </citation>
    <scope>NUCLEOTIDE SEQUENCE [LARGE SCALE GENOMIC DNA]</scope>
    <source>
        <strain evidence="5 6">SDUM461004</strain>
    </source>
</reference>
<dbReference type="RefSeq" id="WP_308984584.1">
    <property type="nucleotide sequence ID" value="NZ_JARXIC010000008.1"/>
</dbReference>
<dbReference type="EMBL" id="JARXIC010000008">
    <property type="protein sequence ID" value="MDQ8194101.1"/>
    <property type="molecule type" value="Genomic_DNA"/>
</dbReference>
<sequence length="515" mass="57231">MKRYIAYKHPQVVKTTLILLSLFTISLSIASGNPTPPNIVIIYADDLGFGDLGCYNSGSRIPTPNLDRLAGSGLLFTNAHSPDTICSPSRYGILTGRYFGRRVGVEQNNPLPGAQPEIDPERMTLPSMLRDAGYDTAAIGKWGLGADWAAAAKPGRKGYDPTPTAIDYSKAIFAGKPFGFTYEALHYWYGYEYYEGTDYDGDFQHPFTDGGRWHFENGIARNGGPNFSEFDMVQAQLDYLKNTVDYIDSKKASEQSEARFNQQSDAPFFIYYAPHIPHLPLAVSPQFIGKSEAGLYGDFVYQLDWSVGEIIDALSRNGLRENTLVIFASDNGPERVAYPRISKYAHFSMGTWRGLKRDLWEGGHRTPFIVSWPGQIEPGATEELISQVDVFATIAEILEQALPNEAAEDSISFLPVLQGKGGQREDILCRSASGNLLISRGEWTYMNGVGNSTPELDWFREMRSAAFPAPEGELFNLADDPQQIHNLIKKEPSKAKELKTLLQKQVENGRSAPHR</sequence>
<dbReference type="InterPro" id="IPR017850">
    <property type="entry name" value="Alkaline_phosphatase_core_sf"/>
</dbReference>
<comment type="caution">
    <text evidence="5">The sequence shown here is derived from an EMBL/GenBank/DDBJ whole genome shotgun (WGS) entry which is preliminary data.</text>
</comment>
<dbReference type="Gene3D" id="3.40.720.10">
    <property type="entry name" value="Alkaline Phosphatase, subunit A"/>
    <property type="match status" value="1"/>
</dbReference>
<evidence type="ECO:0000313" key="5">
    <source>
        <dbReference type="EMBL" id="MDQ8194101.1"/>
    </source>
</evidence>
<protein>
    <submittedName>
        <fullName evidence="5">Arylsulfatase</fullName>
    </submittedName>
</protein>
<feature type="signal peptide" evidence="3">
    <location>
        <begin position="1"/>
        <end position="30"/>
    </location>
</feature>
<dbReference type="CDD" id="cd16143">
    <property type="entry name" value="ARS_like"/>
    <property type="match status" value="1"/>
</dbReference>
<dbReference type="SUPFAM" id="SSF53649">
    <property type="entry name" value="Alkaline phosphatase-like"/>
    <property type="match status" value="1"/>
</dbReference>
<keyword evidence="3" id="KW-0732">Signal</keyword>
<dbReference type="Proteomes" id="UP001243717">
    <property type="component" value="Unassembled WGS sequence"/>
</dbReference>
<accession>A0ABU1AH54</accession>
<dbReference type="PANTHER" id="PTHR42693:SF53">
    <property type="entry name" value="ENDO-4-O-SULFATASE"/>
    <property type="match status" value="1"/>
</dbReference>
<dbReference type="PANTHER" id="PTHR42693">
    <property type="entry name" value="ARYLSULFATASE FAMILY MEMBER"/>
    <property type="match status" value="1"/>
</dbReference>
<keyword evidence="6" id="KW-1185">Reference proteome</keyword>
<evidence type="ECO:0000256" key="1">
    <source>
        <dbReference type="ARBA" id="ARBA00008779"/>
    </source>
</evidence>
<dbReference type="Gene3D" id="3.30.1120.10">
    <property type="match status" value="1"/>
</dbReference>
<organism evidence="5 6">
    <name type="scientific">Thalassobacterium sedimentorum</name>
    <dbReference type="NCBI Taxonomy" id="3041258"/>
    <lineage>
        <taxon>Bacteria</taxon>
        <taxon>Pseudomonadati</taxon>
        <taxon>Verrucomicrobiota</taxon>
        <taxon>Opitutia</taxon>
        <taxon>Puniceicoccales</taxon>
        <taxon>Coraliomargaritaceae</taxon>
        <taxon>Thalassobacterium</taxon>
    </lineage>
</organism>
<dbReference type="InterPro" id="IPR000917">
    <property type="entry name" value="Sulfatase_N"/>
</dbReference>
<evidence type="ECO:0000313" key="6">
    <source>
        <dbReference type="Proteomes" id="UP001243717"/>
    </source>
</evidence>
<comment type="similarity">
    <text evidence="1">Belongs to the sulfatase family.</text>
</comment>
<evidence type="ECO:0000256" key="2">
    <source>
        <dbReference type="ARBA" id="ARBA00022801"/>
    </source>
</evidence>
<keyword evidence="2" id="KW-0378">Hydrolase</keyword>